<feature type="region of interest" description="Disordered" evidence="5">
    <location>
        <begin position="117"/>
        <end position="186"/>
    </location>
</feature>
<feature type="compositionally biased region" description="Low complexity" evidence="5">
    <location>
        <begin position="133"/>
        <end position="157"/>
    </location>
</feature>
<evidence type="ECO:0000256" key="1">
    <source>
        <dbReference type="ARBA" id="ARBA00004141"/>
    </source>
</evidence>
<keyword evidence="9" id="KW-1185">Reference proteome</keyword>
<feature type="transmembrane region" description="Helical" evidence="6">
    <location>
        <begin position="372"/>
        <end position="395"/>
    </location>
</feature>
<dbReference type="EMBL" id="CAUYUJ010022507">
    <property type="protein sequence ID" value="CAK0911049.1"/>
    <property type="molecule type" value="Genomic_DNA"/>
</dbReference>
<dbReference type="InterPro" id="IPR005821">
    <property type="entry name" value="Ion_trans_dom"/>
</dbReference>
<keyword evidence="4 6" id="KW-0472">Membrane</keyword>
<dbReference type="Proteomes" id="UP001189429">
    <property type="component" value="Unassembled WGS sequence"/>
</dbReference>
<evidence type="ECO:0000256" key="5">
    <source>
        <dbReference type="SAM" id="MobiDB-lite"/>
    </source>
</evidence>
<evidence type="ECO:0000256" key="3">
    <source>
        <dbReference type="ARBA" id="ARBA00022989"/>
    </source>
</evidence>
<comment type="caution">
    <text evidence="8">The sequence shown here is derived from an EMBL/GenBank/DDBJ whole genome shotgun (WGS) entry which is preliminary data.</text>
</comment>
<dbReference type="PANTHER" id="PTHR10037:SF62">
    <property type="entry name" value="SODIUM CHANNEL PROTEIN 60E"/>
    <property type="match status" value="1"/>
</dbReference>
<dbReference type="Gene3D" id="1.20.120.350">
    <property type="entry name" value="Voltage-gated potassium channels. Chain C"/>
    <property type="match status" value="1"/>
</dbReference>
<evidence type="ECO:0000313" key="9">
    <source>
        <dbReference type="Proteomes" id="UP001189429"/>
    </source>
</evidence>
<feature type="transmembrane region" description="Helical" evidence="6">
    <location>
        <begin position="307"/>
        <end position="327"/>
    </location>
</feature>
<proteinExistence type="predicted"/>
<dbReference type="Pfam" id="PF00520">
    <property type="entry name" value="Ion_trans"/>
    <property type="match status" value="1"/>
</dbReference>
<dbReference type="InterPro" id="IPR043203">
    <property type="entry name" value="VGCC_Ca_Na"/>
</dbReference>
<keyword evidence="3 6" id="KW-1133">Transmembrane helix</keyword>
<accession>A0ABN9YE75</accession>
<protein>
    <recommendedName>
        <fullName evidence="7">Ion transport domain-containing protein</fullName>
    </recommendedName>
</protein>
<evidence type="ECO:0000256" key="4">
    <source>
        <dbReference type="ARBA" id="ARBA00023136"/>
    </source>
</evidence>
<evidence type="ECO:0000259" key="7">
    <source>
        <dbReference type="Pfam" id="PF00520"/>
    </source>
</evidence>
<reference evidence="8" key="1">
    <citation type="submission" date="2023-10" db="EMBL/GenBank/DDBJ databases">
        <authorList>
            <person name="Chen Y."/>
            <person name="Shah S."/>
            <person name="Dougan E. K."/>
            <person name="Thang M."/>
            <person name="Chan C."/>
        </authorList>
    </citation>
    <scope>NUCLEOTIDE SEQUENCE [LARGE SCALE GENOMIC DNA]</scope>
</reference>
<sequence>AAQDLESHREPWAPPRPRPPRPARPCRAMLQPGPGSFYATAQAQGLSRYEKSGIGTSLPSGPTTDEALRLLRLVAAAQADLADAQADLRREVLDRLDRLDGSAAGGAAAAAAQAPGRAGPCCAAQPDSCPSPRGSAQAGLAGAGPPRARPGAPGAGEAEQRSSPVEAPARASMARSRTYNSQRASVKSQRASADYTEVRLQKLGLSGTSDSLDEKGLAEGTWRARCFAMLAHPMFDLFISTVIVLNSIMMGVELTVQPSAESGTPQTRLFFGVMESVFLVVYIVELACRFYACGASCLRSSWVKFDVLIVTVGVIGDWLVPIILLASGEAIAKPSYLQIFRLARVGRAVRLFVQFRILWMLVSGIISSISTIVNVLIVLVLVLFAFSCLGVEVITNHAKSSQGGEFQNLVQEHWSSLPHTMLTLVQFVTLDSIGAIYAPMIREDLWLTLFFVPFILVVSIILMNLVIHFRGDRILHGEREARPGGTSPCQRAARKEVDTEADSHVPRVGCGRQRPCHPGGAHASLSSLSPPISDSPQRAWAQVLIPTRSPRCCEI</sequence>
<feature type="compositionally biased region" description="Basic and acidic residues" evidence="5">
    <location>
        <begin position="1"/>
        <end position="11"/>
    </location>
</feature>
<feature type="transmembrane region" description="Helical" evidence="6">
    <location>
        <begin position="445"/>
        <end position="467"/>
    </location>
</feature>
<gene>
    <name evidence="8" type="ORF">PCOR1329_LOCUS85044</name>
</gene>
<feature type="compositionally biased region" description="Polar residues" evidence="5">
    <location>
        <begin position="175"/>
        <end position="186"/>
    </location>
</feature>
<evidence type="ECO:0000256" key="6">
    <source>
        <dbReference type="SAM" id="Phobius"/>
    </source>
</evidence>
<feature type="non-terminal residue" evidence="8">
    <location>
        <position position="1"/>
    </location>
</feature>
<dbReference type="SUPFAM" id="SSF81324">
    <property type="entry name" value="Voltage-gated potassium channels"/>
    <property type="match status" value="1"/>
</dbReference>
<feature type="transmembrane region" description="Helical" evidence="6">
    <location>
        <begin position="237"/>
        <end position="256"/>
    </location>
</feature>
<feature type="transmembrane region" description="Helical" evidence="6">
    <location>
        <begin position="348"/>
        <end position="366"/>
    </location>
</feature>
<dbReference type="Gene3D" id="1.10.287.70">
    <property type="match status" value="1"/>
</dbReference>
<feature type="transmembrane region" description="Helical" evidence="6">
    <location>
        <begin position="268"/>
        <end position="292"/>
    </location>
</feature>
<dbReference type="InterPro" id="IPR027359">
    <property type="entry name" value="Volt_channel_dom_sf"/>
</dbReference>
<feature type="region of interest" description="Disordered" evidence="5">
    <location>
        <begin position="480"/>
        <end position="534"/>
    </location>
</feature>
<feature type="compositionally biased region" description="Basic and acidic residues" evidence="5">
    <location>
        <begin position="493"/>
        <end position="505"/>
    </location>
</feature>
<feature type="compositionally biased region" description="Pro residues" evidence="5">
    <location>
        <begin position="12"/>
        <end position="23"/>
    </location>
</feature>
<feature type="domain" description="Ion transport" evidence="7">
    <location>
        <begin position="232"/>
        <end position="467"/>
    </location>
</feature>
<dbReference type="PANTHER" id="PTHR10037">
    <property type="entry name" value="VOLTAGE-GATED CATION CHANNEL CALCIUM AND SODIUM"/>
    <property type="match status" value="1"/>
</dbReference>
<name>A0ABN9YE75_9DINO</name>
<evidence type="ECO:0000313" key="8">
    <source>
        <dbReference type="EMBL" id="CAK0911049.1"/>
    </source>
</evidence>
<feature type="compositionally biased region" description="Low complexity" evidence="5">
    <location>
        <begin position="524"/>
        <end position="534"/>
    </location>
</feature>
<organism evidence="8 9">
    <name type="scientific">Prorocentrum cordatum</name>
    <dbReference type="NCBI Taxonomy" id="2364126"/>
    <lineage>
        <taxon>Eukaryota</taxon>
        <taxon>Sar</taxon>
        <taxon>Alveolata</taxon>
        <taxon>Dinophyceae</taxon>
        <taxon>Prorocentrales</taxon>
        <taxon>Prorocentraceae</taxon>
        <taxon>Prorocentrum</taxon>
    </lineage>
</organism>
<keyword evidence="2 6" id="KW-0812">Transmembrane</keyword>
<comment type="subcellular location">
    <subcellularLocation>
        <location evidence="1">Membrane</location>
        <topology evidence="1">Multi-pass membrane protein</topology>
    </subcellularLocation>
</comment>
<feature type="region of interest" description="Disordered" evidence="5">
    <location>
        <begin position="1"/>
        <end position="37"/>
    </location>
</feature>
<evidence type="ECO:0000256" key="2">
    <source>
        <dbReference type="ARBA" id="ARBA00022692"/>
    </source>
</evidence>